<feature type="region of interest" description="Disordered" evidence="1">
    <location>
        <begin position="410"/>
        <end position="446"/>
    </location>
</feature>
<keyword evidence="4" id="KW-1185">Reference proteome</keyword>
<evidence type="ECO:0000313" key="4">
    <source>
        <dbReference type="Proteomes" id="UP000050794"/>
    </source>
</evidence>
<evidence type="ECO:0000256" key="1">
    <source>
        <dbReference type="SAM" id="MobiDB-lite"/>
    </source>
</evidence>
<feature type="compositionally biased region" description="Low complexity" evidence="1">
    <location>
        <begin position="421"/>
        <end position="433"/>
    </location>
</feature>
<accession>A0A183UEW3</accession>
<organism evidence="4 5">
    <name type="scientific">Toxocara canis</name>
    <name type="common">Canine roundworm</name>
    <dbReference type="NCBI Taxonomy" id="6265"/>
    <lineage>
        <taxon>Eukaryota</taxon>
        <taxon>Metazoa</taxon>
        <taxon>Ecdysozoa</taxon>
        <taxon>Nematoda</taxon>
        <taxon>Chromadorea</taxon>
        <taxon>Rhabditida</taxon>
        <taxon>Spirurina</taxon>
        <taxon>Ascaridomorpha</taxon>
        <taxon>Ascaridoidea</taxon>
        <taxon>Toxocaridae</taxon>
        <taxon>Toxocara</taxon>
    </lineage>
</organism>
<reference evidence="3 4" key="2">
    <citation type="submission" date="2018-11" db="EMBL/GenBank/DDBJ databases">
        <authorList>
            <consortium name="Pathogen Informatics"/>
        </authorList>
    </citation>
    <scope>NUCLEOTIDE SEQUENCE [LARGE SCALE GENOMIC DNA]</scope>
</reference>
<feature type="compositionally biased region" description="Polar residues" evidence="1">
    <location>
        <begin position="434"/>
        <end position="446"/>
    </location>
</feature>
<feature type="transmembrane region" description="Helical" evidence="2">
    <location>
        <begin position="292"/>
        <end position="319"/>
    </location>
</feature>
<reference evidence="5" key="1">
    <citation type="submission" date="2016-06" db="UniProtKB">
        <authorList>
            <consortium name="WormBaseParasite"/>
        </authorList>
    </citation>
    <scope>IDENTIFICATION</scope>
</reference>
<name>A0A183UEW3_TOXCA</name>
<protein>
    <submittedName>
        <fullName evidence="5">ZP domain-containing protein</fullName>
    </submittedName>
</protein>
<proteinExistence type="predicted"/>
<keyword evidence="2" id="KW-1133">Transmembrane helix</keyword>
<keyword evidence="2" id="KW-0812">Transmembrane</keyword>
<gene>
    <name evidence="3" type="ORF">TCNE_LOCUS7033</name>
</gene>
<dbReference type="WBParaSite" id="TCNE_0000703301-mRNA-1">
    <property type="protein sequence ID" value="TCNE_0000703301-mRNA-1"/>
    <property type="gene ID" value="TCNE_0000703301"/>
</dbReference>
<keyword evidence="2" id="KW-0472">Membrane</keyword>
<dbReference type="EMBL" id="UYWY01019599">
    <property type="protein sequence ID" value="VDM38354.1"/>
    <property type="molecule type" value="Genomic_DNA"/>
</dbReference>
<dbReference type="AlphaFoldDB" id="A0A183UEW3"/>
<dbReference type="Proteomes" id="UP000050794">
    <property type="component" value="Unassembled WGS sequence"/>
</dbReference>
<sequence length="502" mass="55495">MKTLVDCRLALSIYSFPPLVTYLFQFIRTVAADDFQPTEGFDLVLKTTQPFFGAIHAIDRYQGCRINGTGKTETHYRIPFTSAKECNVKYSQIDDVYSVQIEVNEHPVLILQQDRIFDLICEGKKIIVANNSSQIRLTTRESPNFASLDPRISFKLGVSDADRMLNAVLYGKPYALLVEMKTDYVLSGSMNGAFRVATCRAFGAENTTVETSCARRSDAPFDDDGIGEAQLVTELLSKNSLDGVEHGDKRKRLATTVVTVKKGTQSPVSVHKAQDASFLAAPACVSPSDLVLLYKLCVVLCVMFIVGCCINIVFCIYLAGTSPKNRQKLEVTGKTSIPDPVSEPNDFWIKEDSIPSEQMRGRTDDLNDFLVTAPMDGQFQNGSANSCAYNNNRRLSLASYASVRQKPHRCFGQLPPQFNGDSSDTPSPKSPTSLRPTTFGSRPYMTNSTTIETDLNSAHSSVVTDRNAGEFSRSDEFPLPPRVENAVFSSMSQNERESYSIL</sequence>
<evidence type="ECO:0000313" key="5">
    <source>
        <dbReference type="WBParaSite" id="TCNE_0000703301-mRNA-1"/>
    </source>
</evidence>
<evidence type="ECO:0000313" key="3">
    <source>
        <dbReference type="EMBL" id="VDM38354.1"/>
    </source>
</evidence>
<evidence type="ECO:0000256" key="2">
    <source>
        <dbReference type="SAM" id="Phobius"/>
    </source>
</evidence>